<dbReference type="Proteomes" id="UP000287155">
    <property type="component" value="Unassembled WGS sequence"/>
</dbReference>
<evidence type="ECO:0000313" key="1">
    <source>
        <dbReference type="EMBL" id="RTI16352.1"/>
    </source>
</evidence>
<comment type="caution">
    <text evidence="1">The sequence shown here is derived from an EMBL/GenBank/DDBJ whole genome shotgun (WGS) entry which is preliminary data.</text>
</comment>
<dbReference type="EMBL" id="PEMJ01000088">
    <property type="protein sequence ID" value="RTI16352.1"/>
    <property type="molecule type" value="Genomic_DNA"/>
</dbReference>
<proteinExistence type="predicted"/>
<protein>
    <submittedName>
        <fullName evidence="1">Uncharacterized protein</fullName>
    </submittedName>
</protein>
<accession>A0A430V1J0</accession>
<organism evidence="1 2">
    <name type="scientific">Thermus scotoductus</name>
    <dbReference type="NCBI Taxonomy" id="37636"/>
    <lineage>
        <taxon>Bacteria</taxon>
        <taxon>Thermotogati</taxon>
        <taxon>Deinococcota</taxon>
        <taxon>Deinococci</taxon>
        <taxon>Thermales</taxon>
        <taxon>Thermaceae</taxon>
        <taxon>Thermus</taxon>
    </lineage>
</organism>
<name>A0A430V1J0_THESC</name>
<dbReference type="AlphaFoldDB" id="A0A430V1J0"/>
<reference evidence="1 2" key="1">
    <citation type="journal article" date="2019" name="Extremophiles">
        <title>Biogeography of thermophiles and predominance of Thermus scotoductus in domestic water heaters.</title>
        <authorList>
            <person name="Wilpiszeski R.L."/>
            <person name="Zhang Z."/>
            <person name="House C.H."/>
        </authorList>
    </citation>
    <scope>NUCLEOTIDE SEQUENCE [LARGE SCALE GENOMIC DNA]</scope>
    <source>
        <strain evidence="1 2">14_S14</strain>
    </source>
</reference>
<gene>
    <name evidence="1" type="ORF">CSW27_04000</name>
</gene>
<sequence length="147" mass="16848">MREKETLGLEIERIRALALWAWGQGADSGLARRTFEGPAALAEERLVRLLTTLPTLGREAAEEFRHLLTAPLEALYPERPLAERVEYALIRYRTYYRHEAPKGFRAAYPPDPTPEGVLALGRLKGYWREEEEQEARALIGRFKEVEG</sequence>
<dbReference type="RefSeq" id="WP_126204534.1">
    <property type="nucleotide sequence ID" value="NZ_PEMJ01000088.1"/>
</dbReference>
<evidence type="ECO:0000313" key="2">
    <source>
        <dbReference type="Proteomes" id="UP000287155"/>
    </source>
</evidence>